<accession>A0A382QB59</accession>
<evidence type="ECO:0000256" key="3">
    <source>
        <dbReference type="ARBA" id="ARBA00007931"/>
    </source>
</evidence>
<evidence type="ECO:0000256" key="7">
    <source>
        <dbReference type="ARBA" id="ARBA00022723"/>
    </source>
</evidence>
<comment type="similarity">
    <text evidence="3">Belongs to the peptidase M50B family.</text>
</comment>
<dbReference type="GO" id="GO:0005886">
    <property type="term" value="C:plasma membrane"/>
    <property type="evidence" value="ECO:0007669"/>
    <property type="project" value="UniProtKB-SubCell"/>
</dbReference>
<evidence type="ECO:0000256" key="4">
    <source>
        <dbReference type="ARBA" id="ARBA00022475"/>
    </source>
</evidence>
<evidence type="ECO:0000256" key="2">
    <source>
        <dbReference type="ARBA" id="ARBA00004651"/>
    </source>
</evidence>
<evidence type="ECO:0000256" key="1">
    <source>
        <dbReference type="ARBA" id="ARBA00001947"/>
    </source>
</evidence>
<keyword evidence="10 13" id="KW-1133">Transmembrane helix</keyword>
<dbReference type="PANTHER" id="PTHR35864">
    <property type="entry name" value="ZINC METALLOPROTEASE MJ0611-RELATED"/>
    <property type="match status" value="1"/>
</dbReference>
<keyword evidence="8" id="KW-0378">Hydrolase</keyword>
<keyword evidence="6 13" id="KW-0812">Transmembrane</keyword>
<evidence type="ECO:0000256" key="5">
    <source>
        <dbReference type="ARBA" id="ARBA00022670"/>
    </source>
</evidence>
<sequence>MVHLLQQGEWVLFAVIIAALVISLSFHEFGHAWVAKQFGDDTAERAGRLTINPRAHIDPMGLLMVVIVGFGYAKPVPTDPRRFTSRYADLLVAAAGPGMNLLLAIVTINFYVLGLKIGWIFFQQPGPYYFFSYLALINLLLMVFNLLPIGALDGHYILPYFLPRRLAVLYRYYNHRYGNWLLLLLVLLAVFGVPVFQSILGFSRAILPSIVFLSL</sequence>
<evidence type="ECO:0000259" key="14">
    <source>
        <dbReference type="Pfam" id="PF02163"/>
    </source>
</evidence>
<dbReference type="Pfam" id="PF02163">
    <property type="entry name" value="Peptidase_M50"/>
    <property type="match status" value="2"/>
</dbReference>
<evidence type="ECO:0000256" key="9">
    <source>
        <dbReference type="ARBA" id="ARBA00022833"/>
    </source>
</evidence>
<evidence type="ECO:0000256" key="12">
    <source>
        <dbReference type="ARBA" id="ARBA00023136"/>
    </source>
</evidence>
<organism evidence="15">
    <name type="scientific">marine metagenome</name>
    <dbReference type="NCBI Taxonomy" id="408172"/>
    <lineage>
        <taxon>unclassified sequences</taxon>
        <taxon>metagenomes</taxon>
        <taxon>ecological metagenomes</taxon>
    </lineage>
</organism>
<dbReference type="GO" id="GO:0008237">
    <property type="term" value="F:metallopeptidase activity"/>
    <property type="evidence" value="ECO:0007669"/>
    <property type="project" value="UniProtKB-KW"/>
</dbReference>
<reference evidence="15" key="1">
    <citation type="submission" date="2018-05" db="EMBL/GenBank/DDBJ databases">
        <authorList>
            <person name="Lanie J.A."/>
            <person name="Ng W.-L."/>
            <person name="Kazmierczak K.M."/>
            <person name="Andrzejewski T.M."/>
            <person name="Davidsen T.M."/>
            <person name="Wayne K.J."/>
            <person name="Tettelin H."/>
            <person name="Glass J.I."/>
            <person name="Rusch D."/>
            <person name="Podicherti R."/>
            <person name="Tsui H.-C.T."/>
            <person name="Winkler M.E."/>
        </authorList>
    </citation>
    <scope>NUCLEOTIDE SEQUENCE</scope>
</reference>
<dbReference type="GO" id="GO:0006508">
    <property type="term" value="P:proteolysis"/>
    <property type="evidence" value="ECO:0007669"/>
    <property type="project" value="UniProtKB-KW"/>
</dbReference>
<feature type="domain" description="Peptidase M50" evidence="14">
    <location>
        <begin position="16"/>
        <end position="111"/>
    </location>
</feature>
<name>A0A382QB59_9ZZZZ</name>
<gene>
    <name evidence="15" type="ORF">METZ01_LOCUS334646</name>
</gene>
<keyword evidence="12 13" id="KW-0472">Membrane</keyword>
<dbReference type="AlphaFoldDB" id="A0A382QB59"/>
<dbReference type="CDD" id="cd06158">
    <property type="entry name" value="S2P-M50_like_1"/>
    <property type="match status" value="1"/>
</dbReference>
<proteinExistence type="inferred from homology"/>
<dbReference type="InterPro" id="IPR008915">
    <property type="entry name" value="Peptidase_M50"/>
</dbReference>
<evidence type="ECO:0000256" key="11">
    <source>
        <dbReference type="ARBA" id="ARBA00023049"/>
    </source>
</evidence>
<feature type="transmembrane region" description="Helical" evidence="13">
    <location>
        <begin position="101"/>
        <end position="122"/>
    </location>
</feature>
<dbReference type="GO" id="GO:0046872">
    <property type="term" value="F:metal ion binding"/>
    <property type="evidence" value="ECO:0007669"/>
    <property type="project" value="UniProtKB-KW"/>
</dbReference>
<feature type="domain" description="Peptidase M50" evidence="14">
    <location>
        <begin position="126"/>
        <end position="164"/>
    </location>
</feature>
<comment type="subcellular location">
    <subcellularLocation>
        <location evidence="2">Cell membrane</location>
        <topology evidence="2">Multi-pass membrane protein</topology>
    </subcellularLocation>
</comment>
<keyword evidence="9" id="KW-0862">Zinc</keyword>
<feature type="transmembrane region" description="Helical" evidence="13">
    <location>
        <begin position="134"/>
        <end position="157"/>
    </location>
</feature>
<evidence type="ECO:0000256" key="6">
    <source>
        <dbReference type="ARBA" id="ARBA00022692"/>
    </source>
</evidence>
<evidence type="ECO:0000256" key="8">
    <source>
        <dbReference type="ARBA" id="ARBA00022801"/>
    </source>
</evidence>
<dbReference type="InterPro" id="IPR044537">
    <property type="entry name" value="Rip2-like"/>
</dbReference>
<comment type="cofactor">
    <cofactor evidence="1">
        <name>Zn(2+)</name>
        <dbReference type="ChEBI" id="CHEBI:29105"/>
    </cofactor>
</comment>
<dbReference type="EMBL" id="UINC01112679">
    <property type="protein sequence ID" value="SVC81792.1"/>
    <property type="molecule type" value="Genomic_DNA"/>
</dbReference>
<keyword evidence="7" id="KW-0479">Metal-binding</keyword>
<evidence type="ECO:0000256" key="10">
    <source>
        <dbReference type="ARBA" id="ARBA00022989"/>
    </source>
</evidence>
<evidence type="ECO:0000256" key="13">
    <source>
        <dbReference type="SAM" id="Phobius"/>
    </source>
</evidence>
<feature type="transmembrane region" description="Helical" evidence="13">
    <location>
        <begin position="177"/>
        <end position="196"/>
    </location>
</feature>
<keyword evidence="5" id="KW-0645">Protease</keyword>
<keyword evidence="11" id="KW-0482">Metalloprotease</keyword>
<protein>
    <recommendedName>
        <fullName evidence="14">Peptidase M50 domain-containing protein</fullName>
    </recommendedName>
</protein>
<feature type="transmembrane region" description="Helical" evidence="13">
    <location>
        <begin position="12"/>
        <end position="34"/>
    </location>
</feature>
<keyword evidence="4" id="KW-1003">Cell membrane</keyword>
<dbReference type="PANTHER" id="PTHR35864:SF1">
    <property type="entry name" value="ZINC METALLOPROTEASE YWHC-RELATED"/>
    <property type="match status" value="1"/>
</dbReference>
<dbReference type="InterPro" id="IPR052348">
    <property type="entry name" value="Metallopeptidase_M50B"/>
</dbReference>
<evidence type="ECO:0000313" key="15">
    <source>
        <dbReference type="EMBL" id="SVC81792.1"/>
    </source>
</evidence>